<feature type="compositionally biased region" description="Basic residues" evidence="1">
    <location>
        <begin position="36"/>
        <end position="47"/>
    </location>
</feature>
<evidence type="ECO:0000313" key="2">
    <source>
        <dbReference type="EMBL" id="KWX01106.1"/>
    </source>
</evidence>
<accession>A0A132MTN4</accession>
<dbReference type="RefSeq" id="WP_066887312.1">
    <property type="nucleotide sequence ID" value="NZ_LAXD01000001.1"/>
</dbReference>
<evidence type="ECO:0000313" key="3">
    <source>
        <dbReference type="Proteomes" id="UP000070188"/>
    </source>
</evidence>
<organism evidence="2 3">
    <name type="scientific">Carbonactinospora thermoautotrophica</name>
    <dbReference type="NCBI Taxonomy" id="1469144"/>
    <lineage>
        <taxon>Bacteria</taxon>
        <taxon>Bacillati</taxon>
        <taxon>Actinomycetota</taxon>
        <taxon>Actinomycetes</taxon>
        <taxon>Kitasatosporales</taxon>
        <taxon>Carbonactinosporaceae</taxon>
        <taxon>Carbonactinospora</taxon>
    </lineage>
</organism>
<feature type="region of interest" description="Disordered" evidence="1">
    <location>
        <begin position="175"/>
        <end position="200"/>
    </location>
</feature>
<dbReference type="OrthoDB" id="4350636at2"/>
<dbReference type="AlphaFoldDB" id="A0A132MTN4"/>
<keyword evidence="3" id="KW-1185">Reference proteome</keyword>
<feature type="compositionally biased region" description="Basic and acidic residues" evidence="1">
    <location>
        <begin position="190"/>
        <end position="200"/>
    </location>
</feature>
<proteinExistence type="predicted"/>
<evidence type="ECO:0000256" key="1">
    <source>
        <dbReference type="SAM" id="MobiDB-lite"/>
    </source>
</evidence>
<sequence>MARAGVVGRHPRDQRAVRRRDRRIGRPGRVPDPPARRGRARPRRRAGRPGPPRATALAGQGVTAEAARLRLELRTALDSTRRALAAAQAAGWPVGDAPSLVRRLERAAAEVDARLRILGSERGPAWAADQLPRLRQQVRTVTESCGELRAGLSRHGLDVGDAELNHLREDCRIEGQALGTPTPLGWPDAELPRRGDPPRR</sequence>
<protein>
    <submittedName>
        <fullName evidence="2">Uncharacterized protein</fullName>
    </submittedName>
</protein>
<dbReference type="Proteomes" id="UP000070188">
    <property type="component" value="Unassembled WGS sequence"/>
</dbReference>
<dbReference type="STRING" id="1469144.LI90_2134"/>
<gene>
    <name evidence="2" type="ORF">LI90_2134</name>
</gene>
<feature type="region of interest" description="Disordered" evidence="1">
    <location>
        <begin position="1"/>
        <end position="61"/>
    </location>
</feature>
<feature type="compositionally biased region" description="Basic residues" evidence="1">
    <location>
        <begin position="17"/>
        <end position="26"/>
    </location>
</feature>
<dbReference type="EMBL" id="LAXD01000001">
    <property type="protein sequence ID" value="KWX01106.1"/>
    <property type="molecule type" value="Genomic_DNA"/>
</dbReference>
<dbReference type="PATRIC" id="fig|1469144.10.peg.2314"/>
<comment type="caution">
    <text evidence="2">The sequence shown here is derived from an EMBL/GenBank/DDBJ whole genome shotgun (WGS) entry which is preliminary data.</text>
</comment>
<reference evidence="3" key="1">
    <citation type="submission" date="2015-04" db="EMBL/GenBank/DDBJ databases">
        <title>Physiological reanalysis, assessment of diazotrophy, and genome sequences of multiple isolates of Streptomyces thermoautotrophicus.</title>
        <authorList>
            <person name="MacKellar D.C."/>
            <person name="Lieber L."/>
            <person name="Norman J."/>
            <person name="Bolger A."/>
            <person name="Tobin C."/>
            <person name="Murray J.W."/>
            <person name="Chang R."/>
            <person name="Ford T."/>
            <person name="Nguyen P.Q."/>
            <person name="Woodward J."/>
            <person name="Permingeat H."/>
            <person name="Joshi N.S."/>
            <person name="Silver P.A."/>
            <person name="Usadel B."/>
            <person name="Rutherford A.W."/>
            <person name="Friesen M."/>
            <person name="Prell J."/>
        </authorList>
    </citation>
    <scope>NUCLEOTIDE SEQUENCE [LARGE SCALE GENOMIC DNA]</scope>
    <source>
        <strain evidence="3">H1</strain>
    </source>
</reference>
<name>A0A132MTN4_9ACTN</name>